<dbReference type="SUPFAM" id="SSF48452">
    <property type="entry name" value="TPR-like"/>
    <property type="match status" value="1"/>
</dbReference>
<dbReference type="RefSeq" id="WP_382367836.1">
    <property type="nucleotide sequence ID" value="NZ_JBHRZI010000004.1"/>
</dbReference>
<dbReference type="InterPro" id="IPR011990">
    <property type="entry name" value="TPR-like_helical_dom_sf"/>
</dbReference>
<gene>
    <name evidence="7" type="ORF">ACFOWZ_02300</name>
</gene>
<proteinExistence type="inferred from homology"/>
<dbReference type="Gene3D" id="1.10.10.10">
    <property type="entry name" value="Winged helix-like DNA-binding domain superfamily/Winged helix DNA-binding domain"/>
    <property type="match status" value="2"/>
</dbReference>
<keyword evidence="3 5" id="KW-0238">DNA-binding</keyword>
<comment type="caution">
    <text evidence="7">The sequence shown here is derived from an EMBL/GenBank/DDBJ whole genome shotgun (WGS) entry which is preliminary data.</text>
</comment>
<name>A0ABV8BME1_9PSEU</name>
<dbReference type="PROSITE" id="PS51755">
    <property type="entry name" value="OMPR_PHOB"/>
    <property type="match status" value="1"/>
</dbReference>
<dbReference type="Proteomes" id="UP001595690">
    <property type="component" value="Unassembled WGS sequence"/>
</dbReference>
<evidence type="ECO:0000313" key="7">
    <source>
        <dbReference type="EMBL" id="MFC3890292.1"/>
    </source>
</evidence>
<dbReference type="Gene3D" id="1.25.40.10">
    <property type="entry name" value="Tetratricopeptide repeat domain"/>
    <property type="match status" value="1"/>
</dbReference>
<dbReference type="SUPFAM" id="SSF46894">
    <property type="entry name" value="C-terminal effector domain of the bipartite response regulators"/>
    <property type="match status" value="1"/>
</dbReference>
<evidence type="ECO:0000313" key="8">
    <source>
        <dbReference type="Proteomes" id="UP001595690"/>
    </source>
</evidence>
<dbReference type="InterPro" id="IPR036388">
    <property type="entry name" value="WH-like_DNA-bd_sf"/>
</dbReference>
<dbReference type="CDD" id="cd15831">
    <property type="entry name" value="BTAD"/>
    <property type="match status" value="1"/>
</dbReference>
<dbReference type="InterPro" id="IPR027417">
    <property type="entry name" value="P-loop_NTPase"/>
</dbReference>
<reference evidence="8" key="1">
    <citation type="journal article" date="2019" name="Int. J. Syst. Evol. Microbiol.">
        <title>The Global Catalogue of Microorganisms (GCM) 10K type strain sequencing project: providing services to taxonomists for standard genome sequencing and annotation.</title>
        <authorList>
            <consortium name="The Broad Institute Genomics Platform"/>
            <consortium name="The Broad Institute Genome Sequencing Center for Infectious Disease"/>
            <person name="Wu L."/>
            <person name="Ma J."/>
        </authorList>
    </citation>
    <scope>NUCLEOTIDE SEQUENCE [LARGE SCALE GENOMIC DNA]</scope>
    <source>
        <strain evidence="8">CGMCC 4.7405</strain>
    </source>
</reference>
<dbReference type="EMBL" id="JBHRZI010000004">
    <property type="protein sequence ID" value="MFC3890292.1"/>
    <property type="molecule type" value="Genomic_DNA"/>
</dbReference>
<sequence length="574" mass="62278">MVYFRMLGSLRVEREGQEIAIGTPQTRTVLALLVWHANDVVPLGRVFDELWGDAPPSSSKVQVQGIISRLRRLLGRERIRTTATGYVLRADSGELDVELVREDLARARELVANGDVALGATRLREALGRWHGPANPELAEPVAGQLAELRMTVLEERVDADLLLGGSADLVGELTAVVAEHPLRERVRAQLMTALAQRGRVPEALEVFHAYRRTMIEELGVEPSARLTALHARILSGEERPTFPLRRKEHRPNQLPPVPSDFVGRAGLLAELAAALTAPERARPPLVVISGTPGVGKTSFAVQLAHRVRERFPDGRLFATVHGDDTTPVLHQFLRALGVPADLVPDGGQECSALLRDLLTGRRVLLVVDNAADASQVRPFVPAEPGCAVLVTSRRALGELEGARLVRLGLLTAGDSVELITRIAGAPPGDALVACCGGLPLALRIAGALLVSRPHWTCDDLAGRLADHRTRLDWLEAGDLDVRACFTACYRRLPAEHQTLFRRMGLLPAAPVPARVAAALLDGGLDHAERVLEDLVSWHLVTVVRRGGTTCYGMHDLLRCFAAEQAEPDQHAVV</sequence>
<dbReference type="PRINTS" id="PR00364">
    <property type="entry name" value="DISEASERSIST"/>
</dbReference>
<comment type="similarity">
    <text evidence="1">Belongs to the AfsR/DnrI/RedD regulatory family.</text>
</comment>
<dbReference type="Pfam" id="PF03704">
    <property type="entry name" value="BTAD"/>
    <property type="match status" value="1"/>
</dbReference>
<feature type="domain" description="OmpR/PhoB-type" evidence="6">
    <location>
        <begin position="1"/>
        <end position="90"/>
    </location>
</feature>
<accession>A0ABV8BME1</accession>
<feature type="DNA-binding region" description="OmpR/PhoB-type" evidence="5">
    <location>
        <begin position="1"/>
        <end position="90"/>
    </location>
</feature>
<dbReference type="Pfam" id="PF00486">
    <property type="entry name" value="Trans_reg_C"/>
    <property type="match status" value="1"/>
</dbReference>
<dbReference type="InterPro" id="IPR041664">
    <property type="entry name" value="AAA_16"/>
</dbReference>
<evidence type="ECO:0000256" key="3">
    <source>
        <dbReference type="ARBA" id="ARBA00023125"/>
    </source>
</evidence>
<evidence type="ECO:0000256" key="5">
    <source>
        <dbReference type="PROSITE-ProRule" id="PRU01091"/>
    </source>
</evidence>
<dbReference type="PANTHER" id="PTHR35807:SF1">
    <property type="entry name" value="TRANSCRIPTIONAL REGULATOR REDD"/>
    <property type="match status" value="1"/>
</dbReference>
<evidence type="ECO:0000256" key="1">
    <source>
        <dbReference type="ARBA" id="ARBA00005820"/>
    </source>
</evidence>
<organism evidence="7 8">
    <name type="scientific">Lentzea rhizosphaerae</name>
    <dbReference type="NCBI Taxonomy" id="2041025"/>
    <lineage>
        <taxon>Bacteria</taxon>
        <taxon>Bacillati</taxon>
        <taxon>Actinomycetota</taxon>
        <taxon>Actinomycetes</taxon>
        <taxon>Pseudonocardiales</taxon>
        <taxon>Pseudonocardiaceae</taxon>
        <taxon>Lentzea</taxon>
    </lineage>
</organism>
<keyword evidence="4" id="KW-0804">Transcription</keyword>
<evidence type="ECO:0000259" key="6">
    <source>
        <dbReference type="PROSITE" id="PS51755"/>
    </source>
</evidence>
<dbReference type="SUPFAM" id="SSF52540">
    <property type="entry name" value="P-loop containing nucleoside triphosphate hydrolases"/>
    <property type="match status" value="1"/>
</dbReference>
<evidence type="ECO:0000256" key="4">
    <source>
        <dbReference type="ARBA" id="ARBA00023163"/>
    </source>
</evidence>
<dbReference type="Gene3D" id="3.40.50.300">
    <property type="entry name" value="P-loop containing nucleotide triphosphate hydrolases"/>
    <property type="match status" value="1"/>
</dbReference>
<dbReference type="InterPro" id="IPR016032">
    <property type="entry name" value="Sig_transdc_resp-reg_C-effctor"/>
</dbReference>
<dbReference type="InterPro" id="IPR001867">
    <property type="entry name" value="OmpR/PhoB-type_DNA-bd"/>
</dbReference>
<protein>
    <submittedName>
        <fullName evidence="7">BTAD domain-containing putative transcriptional regulator</fullName>
    </submittedName>
</protein>
<dbReference type="InterPro" id="IPR005158">
    <property type="entry name" value="BTAD"/>
</dbReference>
<dbReference type="PANTHER" id="PTHR35807">
    <property type="entry name" value="TRANSCRIPTIONAL REGULATOR REDD-RELATED"/>
    <property type="match status" value="1"/>
</dbReference>
<keyword evidence="8" id="KW-1185">Reference proteome</keyword>
<dbReference type="Pfam" id="PF13191">
    <property type="entry name" value="AAA_16"/>
    <property type="match status" value="1"/>
</dbReference>
<dbReference type="InterPro" id="IPR051677">
    <property type="entry name" value="AfsR-DnrI-RedD_regulator"/>
</dbReference>
<dbReference type="SMART" id="SM01043">
    <property type="entry name" value="BTAD"/>
    <property type="match status" value="1"/>
</dbReference>
<evidence type="ECO:0000256" key="2">
    <source>
        <dbReference type="ARBA" id="ARBA00023015"/>
    </source>
</evidence>
<keyword evidence="2" id="KW-0805">Transcription regulation</keyword>
<dbReference type="SMART" id="SM00862">
    <property type="entry name" value="Trans_reg_C"/>
    <property type="match status" value="1"/>
</dbReference>